<keyword evidence="3" id="KW-1185">Reference proteome</keyword>
<accession>A0A371DVX7</accession>
<reference evidence="2 3" key="1">
    <citation type="journal article" date="2018" name="Biotechnol. Biofuels">
        <title>Integrative visual omics of the white-rot fungus Polyporus brumalis exposes the biotechnological potential of its oxidative enzymes for delignifying raw plant biomass.</title>
        <authorList>
            <person name="Miyauchi S."/>
            <person name="Rancon A."/>
            <person name="Drula E."/>
            <person name="Hage H."/>
            <person name="Chaduli D."/>
            <person name="Favel A."/>
            <person name="Grisel S."/>
            <person name="Henrissat B."/>
            <person name="Herpoel-Gimbert I."/>
            <person name="Ruiz-Duenas F.J."/>
            <person name="Chevret D."/>
            <person name="Hainaut M."/>
            <person name="Lin J."/>
            <person name="Wang M."/>
            <person name="Pangilinan J."/>
            <person name="Lipzen A."/>
            <person name="Lesage-Meessen L."/>
            <person name="Navarro D."/>
            <person name="Riley R."/>
            <person name="Grigoriev I.V."/>
            <person name="Zhou S."/>
            <person name="Raouche S."/>
            <person name="Rosso M.N."/>
        </authorList>
    </citation>
    <scope>NUCLEOTIDE SEQUENCE [LARGE SCALE GENOMIC DNA]</scope>
    <source>
        <strain evidence="2 3">BRFM 1820</strain>
    </source>
</reference>
<dbReference type="PANTHER" id="PTHR31360">
    <property type="match status" value="1"/>
</dbReference>
<evidence type="ECO:0000313" key="2">
    <source>
        <dbReference type="EMBL" id="RDX56703.1"/>
    </source>
</evidence>
<protein>
    <submittedName>
        <fullName evidence="2">DUF1264-domain-containing protein</fullName>
    </submittedName>
</protein>
<dbReference type="Pfam" id="PF06884">
    <property type="entry name" value="DUF1264"/>
    <property type="match status" value="1"/>
</dbReference>
<proteinExistence type="inferred from homology"/>
<sequence length="230" mass="25894">MESEIKQSVYHSATYHAAGEAIMSFKPINEIHQHLCAFHVYSSDHSRHVEAHHYCKHLSKDFHQCVIYDSDDPNARLIGIEYIVSEKIFKSLPPEEKKFWHSHKYEVESGLLQLAPKSLVPGAATDIAEQPAMLELHQTYGKTIHTWAIDVYPDLPLGPPNLMMSYIGDGQGPPAEMVQARDAASGQDTAAKRELRKGYLPSYERVEAADEWAKTGKGVEFVVKEVPLKK</sequence>
<dbReference type="PANTHER" id="PTHR31360:SF0">
    <property type="entry name" value="OIL BODY-ASSOCIATED PROTEIN 1B"/>
    <property type="match status" value="1"/>
</dbReference>
<name>A0A371DVX7_9APHY</name>
<evidence type="ECO:0000313" key="3">
    <source>
        <dbReference type="Proteomes" id="UP000256964"/>
    </source>
</evidence>
<organism evidence="2 3">
    <name type="scientific">Lentinus brumalis</name>
    <dbReference type="NCBI Taxonomy" id="2498619"/>
    <lineage>
        <taxon>Eukaryota</taxon>
        <taxon>Fungi</taxon>
        <taxon>Dikarya</taxon>
        <taxon>Basidiomycota</taxon>
        <taxon>Agaricomycotina</taxon>
        <taxon>Agaricomycetes</taxon>
        <taxon>Polyporales</taxon>
        <taxon>Polyporaceae</taxon>
        <taxon>Lentinus</taxon>
    </lineage>
</organism>
<dbReference type="EMBL" id="KZ857380">
    <property type="protein sequence ID" value="RDX56703.1"/>
    <property type="molecule type" value="Genomic_DNA"/>
</dbReference>
<comment type="similarity">
    <text evidence="1">Belongs to the OBAP family.</text>
</comment>
<dbReference type="OrthoDB" id="1901244at2759"/>
<gene>
    <name evidence="2" type="ORF">OH76DRAFT_1395821</name>
</gene>
<dbReference type="AlphaFoldDB" id="A0A371DVX7"/>
<dbReference type="InterPro" id="IPR010686">
    <property type="entry name" value="OBAP-like"/>
</dbReference>
<dbReference type="STRING" id="139420.A0A371DVX7"/>
<dbReference type="Proteomes" id="UP000256964">
    <property type="component" value="Unassembled WGS sequence"/>
</dbReference>
<evidence type="ECO:0000256" key="1">
    <source>
        <dbReference type="ARBA" id="ARBA00009740"/>
    </source>
</evidence>